<dbReference type="EMBL" id="CP018762">
    <property type="protein sequence ID" value="APZ33901.1"/>
    <property type="molecule type" value="Genomic_DNA"/>
</dbReference>
<evidence type="ECO:0008006" key="7">
    <source>
        <dbReference type="Google" id="ProtNLM"/>
    </source>
</evidence>
<sequence>MTLVQPTPSGSVGVGPRRLTPQEAVAEITDGATVAIAGSGGGVLEPDALIMALGERYRAEGHPRDLTIVHSMGLGDKISRGMSYLAQPGLIKRIIGGHMGNSTHIGEMIRENQLEAYNVPLGVLSQLFRDTAAGRPGLLTKTGLGTFVDPRLGGPGLNEISTAELVEVTEIDGEEYLFYRSIPLDFAFVRGSYADEAGNIAYDNEPSYLDTLETCMAVRRGRGEGTGRAYLQVKSILDERFHPRRARIPAMLVDALVEYPEQWQTYVSEQNDVLAGNERLPEEAFAPMPFSWRKVIARRAAAEVRPGDVVNLGVGVPDGVASVLQERKMLDQITMTNEHGVVGGVTSLGMTFGASMNFDSLLTMPNIIDLYQGGLLDIAFLGFAQADQEGNVNVSLYNGEIMGAGGFIDITQNARRVVFCGSFTAGGLRPSFTDGQISIDQEGRTAKFVDHVEQITFSGTQARARGQEVHIVTERAVFALGDNGLELVELAPGVDFERDVAAHCGFPVTAHDTRLMPATYFESDDK</sequence>
<dbReference type="PANTHER" id="PTHR43293">
    <property type="entry name" value="ACETATE COA-TRANSFERASE YDIF"/>
    <property type="match status" value="1"/>
</dbReference>
<dbReference type="Pfam" id="PF01144">
    <property type="entry name" value="CoA_trans"/>
    <property type="match status" value="1"/>
</dbReference>
<evidence type="ECO:0000256" key="4">
    <source>
        <dbReference type="PIRSR" id="PIRSR000858-1"/>
    </source>
</evidence>
<evidence type="ECO:0000256" key="2">
    <source>
        <dbReference type="ARBA" id="ARBA00022679"/>
    </source>
</evidence>
<keyword evidence="6" id="KW-1185">Reference proteome</keyword>
<dbReference type="STRING" id="36805.BOH66_06255"/>
<accession>A0A1P8U700</accession>
<dbReference type="RefSeq" id="WP_076690217.1">
    <property type="nucleotide sequence ID" value="NZ_CP018762.1"/>
</dbReference>
<dbReference type="GO" id="GO:0008410">
    <property type="term" value="F:CoA-transferase activity"/>
    <property type="evidence" value="ECO:0007669"/>
    <property type="project" value="InterPro"/>
</dbReference>
<feature type="active site" description="5-glutamyl coenzyme A thioester intermediate" evidence="4">
    <location>
        <position position="338"/>
    </location>
</feature>
<dbReference type="PANTHER" id="PTHR43293:SF1">
    <property type="entry name" value="ACETATE COA-TRANSFERASE YDIF"/>
    <property type="match status" value="1"/>
</dbReference>
<evidence type="ECO:0000256" key="1">
    <source>
        <dbReference type="ARBA" id="ARBA00007154"/>
    </source>
</evidence>
<organism evidence="5 6">
    <name type="scientific">Microbacterium aurum</name>
    <dbReference type="NCBI Taxonomy" id="36805"/>
    <lineage>
        <taxon>Bacteria</taxon>
        <taxon>Bacillati</taxon>
        <taxon>Actinomycetota</taxon>
        <taxon>Actinomycetes</taxon>
        <taxon>Micrococcales</taxon>
        <taxon>Microbacteriaceae</taxon>
        <taxon>Microbacterium</taxon>
    </lineage>
</organism>
<protein>
    <recommendedName>
        <fullName evidence="7">Acyl CoA:acetate/3-ketoacid CoA transferase</fullName>
    </recommendedName>
</protein>
<dbReference type="GO" id="GO:0046952">
    <property type="term" value="P:ketone body catabolic process"/>
    <property type="evidence" value="ECO:0007669"/>
    <property type="project" value="InterPro"/>
</dbReference>
<dbReference type="AlphaFoldDB" id="A0A1P8U700"/>
<dbReference type="PIRSF" id="PIRSF000858">
    <property type="entry name" value="SCOT-t"/>
    <property type="match status" value="1"/>
</dbReference>
<proteinExistence type="inferred from homology"/>
<dbReference type="SUPFAM" id="SSF100950">
    <property type="entry name" value="NagB/RpiA/CoA transferase-like"/>
    <property type="match status" value="2"/>
</dbReference>
<dbReference type="InterPro" id="IPR004165">
    <property type="entry name" value="CoA_trans_fam_I"/>
</dbReference>
<name>A0A1P8U700_9MICO</name>
<dbReference type="InterPro" id="IPR014388">
    <property type="entry name" value="3-oxoacid_CoA-transferase"/>
</dbReference>
<dbReference type="InterPro" id="IPR037171">
    <property type="entry name" value="NagB/RpiA_transferase-like"/>
</dbReference>
<reference evidence="5 6" key="1">
    <citation type="submission" date="2016-12" db="EMBL/GenBank/DDBJ databases">
        <title>Complete genome sequence of Microbacterium aurum KACC 15219.</title>
        <authorList>
            <person name="Jung Y."/>
            <person name="Shin J.-H."/>
            <person name="Lee Y.-J."/>
            <person name="Yi H."/>
            <person name="Bahn Y.-S."/>
            <person name="Kim J.F."/>
            <person name="Lee D.-W."/>
        </authorList>
    </citation>
    <scope>NUCLEOTIDE SEQUENCE [LARGE SCALE GENOMIC DNA]</scope>
    <source>
        <strain evidence="5 6">KACC 15219</strain>
    </source>
</reference>
<dbReference type="SMART" id="SM00882">
    <property type="entry name" value="CoA_trans"/>
    <property type="match status" value="2"/>
</dbReference>
<dbReference type="KEGG" id="maur:BOH66_06255"/>
<gene>
    <name evidence="5" type="ORF">BOH66_06255</name>
</gene>
<dbReference type="Gene3D" id="3.40.1080.10">
    <property type="entry name" value="Glutaconate Coenzyme A-transferase"/>
    <property type="match status" value="2"/>
</dbReference>
<comment type="similarity">
    <text evidence="1 3">Belongs to the 3-oxoacid CoA-transferase family.</text>
</comment>
<dbReference type="Proteomes" id="UP000187185">
    <property type="component" value="Chromosome"/>
</dbReference>
<evidence type="ECO:0000313" key="6">
    <source>
        <dbReference type="Proteomes" id="UP000187185"/>
    </source>
</evidence>
<evidence type="ECO:0000256" key="3">
    <source>
        <dbReference type="PIRNR" id="PIRNR000858"/>
    </source>
</evidence>
<evidence type="ECO:0000313" key="5">
    <source>
        <dbReference type="EMBL" id="APZ33901.1"/>
    </source>
</evidence>
<keyword evidence="2 3" id="KW-0808">Transferase</keyword>